<dbReference type="GO" id="GO:0003676">
    <property type="term" value="F:nucleic acid binding"/>
    <property type="evidence" value="ECO:0007669"/>
    <property type="project" value="InterPro"/>
</dbReference>
<proteinExistence type="predicted"/>
<dbReference type="OrthoDB" id="192427at2"/>
<dbReference type="Gene3D" id="3.30.420.10">
    <property type="entry name" value="Ribonuclease H-like superfamily/Ribonuclease H"/>
    <property type="match status" value="1"/>
</dbReference>
<dbReference type="InterPro" id="IPR036397">
    <property type="entry name" value="RNaseH_sf"/>
</dbReference>
<protein>
    <submittedName>
        <fullName evidence="1">DNA polymerase III subunit epsilon</fullName>
    </submittedName>
</protein>
<name>A0A178IB18_9BACT</name>
<evidence type="ECO:0000313" key="1">
    <source>
        <dbReference type="EMBL" id="OAM87222.1"/>
    </source>
</evidence>
<dbReference type="AlphaFoldDB" id="A0A178IB18"/>
<organism evidence="1 2">
    <name type="scientific">Termitidicoccus mucosus</name>
    <dbReference type="NCBI Taxonomy" id="1184151"/>
    <lineage>
        <taxon>Bacteria</taxon>
        <taxon>Pseudomonadati</taxon>
        <taxon>Verrucomicrobiota</taxon>
        <taxon>Opitutia</taxon>
        <taxon>Opitutales</taxon>
        <taxon>Opitutaceae</taxon>
        <taxon>Termitidicoccus</taxon>
    </lineage>
</organism>
<keyword evidence="2" id="KW-1185">Reference proteome</keyword>
<comment type="caution">
    <text evidence="1">The sequence shown here is derived from an EMBL/GenBank/DDBJ whole genome shotgun (WGS) entry which is preliminary data.</text>
</comment>
<dbReference type="SUPFAM" id="SSF53098">
    <property type="entry name" value="Ribonuclease H-like"/>
    <property type="match status" value="1"/>
</dbReference>
<sequence length="224" mass="24538">MHWADTPIHFIDFEGSIASGILEFGVATLLGGRVIETHTRLCRATGRVRAEDSVVHGLSEETVAHCAPFSDEFARFAALRETGPLAAHYAHVENSLLKSVWPYPRVSPDFSRHGRAPGAVIDWGPWIDTGRLHAEIFPGLDSGKLSRLTVALGLQDELDALAREHCPPGRARYHAALYDALAAALLLLALGRRKEFAAMSVPWLLQTSTASPAKRDALRQDELF</sequence>
<dbReference type="EMBL" id="LRRQ01000179">
    <property type="protein sequence ID" value="OAM87222.1"/>
    <property type="molecule type" value="Genomic_DNA"/>
</dbReference>
<accession>A0A178IB18</accession>
<dbReference type="InterPro" id="IPR012337">
    <property type="entry name" value="RNaseH-like_sf"/>
</dbReference>
<dbReference type="RefSeq" id="WP_068772980.1">
    <property type="nucleotide sequence ID" value="NZ_CP109796.1"/>
</dbReference>
<gene>
    <name evidence="1" type="ORF">AW736_24895</name>
</gene>
<dbReference type="Proteomes" id="UP000078486">
    <property type="component" value="Unassembled WGS sequence"/>
</dbReference>
<dbReference type="STRING" id="1184151.AW736_24895"/>
<evidence type="ECO:0000313" key="2">
    <source>
        <dbReference type="Proteomes" id="UP000078486"/>
    </source>
</evidence>
<reference evidence="1 2" key="1">
    <citation type="submission" date="2016-01" db="EMBL/GenBank/DDBJ databases">
        <title>High potential of lignocellulose degradation of a new Verrucomicrobia species.</title>
        <authorList>
            <person name="Wang Y."/>
            <person name="Shi Y."/>
            <person name="Qiu Z."/>
            <person name="Liu S."/>
            <person name="Yang H."/>
        </authorList>
    </citation>
    <scope>NUCLEOTIDE SEQUENCE [LARGE SCALE GENOMIC DNA]</scope>
    <source>
        <strain evidence="1 2">TSB47</strain>
    </source>
</reference>